<evidence type="ECO:0000313" key="1">
    <source>
        <dbReference type="EMBL" id="PUZ25888.1"/>
    </source>
</evidence>
<name>A0A2T7BHZ1_9BACT</name>
<accession>A0A2T7BHZ1</accession>
<evidence type="ECO:0008006" key="3">
    <source>
        <dbReference type="Google" id="ProtNLM"/>
    </source>
</evidence>
<dbReference type="AlphaFoldDB" id="A0A2T7BHZ1"/>
<sequence>MKKILLASLVVGAAAAGVIIYLAKNADALDEAVDAADDARARLNKHARRASRFAKKVVNGAGAMN</sequence>
<proteinExistence type="predicted"/>
<evidence type="ECO:0000313" key="2">
    <source>
        <dbReference type="Proteomes" id="UP000244450"/>
    </source>
</evidence>
<organism evidence="1 2">
    <name type="scientific">Chitinophaga parva</name>
    <dbReference type="NCBI Taxonomy" id="2169414"/>
    <lineage>
        <taxon>Bacteria</taxon>
        <taxon>Pseudomonadati</taxon>
        <taxon>Bacteroidota</taxon>
        <taxon>Chitinophagia</taxon>
        <taxon>Chitinophagales</taxon>
        <taxon>Chitinophagaceae</taxon>
        <taxon>Chitinophaga</taxon>
    </lineage>
</organism>
<reference evidence="1 2" key="1">
    <citation type="submission" date="2018-04" db="EMBL/GenBank/DDBJ databases">
        <title>Chitinophaga fuyangensis sp. nov., isolated from soil in a chemical factory.</title>
        <authorList>
            <person name="Chen K."/>
        </authorList>
    </citation>
    <scope>NUCLEOTIDE SEQUENCE [LARGE SCALE GENOMIC DNA]</scope>
    <source>
        <strain evidence="1 2">LY-1</strain>
    </source>
</reference>
<dbReference type="Proteomes" id="UP000244450">
    <property type="component" value="Unassembled WGS sequence"/>
</dbReference>
<protein>
    <recommendedName>
        <fullName evidence="3">YtxH domain-containing protein</fullName>
    </recommendedName>
</protein>
<comment type="caution">
    <text evidence="1">The sequence shown here is derived from an EMBL/GenBank/DDBJ whole genome shotgun (WGS) entry which is preliminary data.</text>
</comment>
<gene>
    <name evidence="1" type="ORF">DCC81_16695</name>
</gene>
<dbReference type="EMBL" id="QCYK01000002">
    <property type="protein sequence ID" value="PUZ25888.1"/>
    <property type="molecule type" value="Genomic_DNA"/>
</dbReference>
<keyword evidence="2" id="KW-1185">Reference proteome</keyword>
<dbReference type="RefSeq" id="WP_108687727.1">
    <property type="nucleotide sequence ID" value="NZ_QCYK01000002.1"/>
</dbReference>